<feature type="domain" description="Isochorismatase-like" evidence="3">
    <location>
        <begin position="56"/>
        <end position="258"/>
    </location>
</feature>
<dbReference type="CDD" id="cd00431">
    <property type="entry name" value="cysteine_hydrolases"/>
    <property type="match status" value="1"/>
</dbReference>
<dbReference type="EMBL" id="BACD03000040">
    <property type="protein sequence ID" value="GAO51035.1"/>
    <property type="molecule type" value="Genomic_DNA"/>
</dbReference>
<dbReference type="InterPro" id="IPR036380">
    <property type="entry name" value="Isochorismatase-like_sf"/>
</dbReference>
<evidence type="ECO:0000313" key="5">
    <source>
        <dbReference type="Proteomes" id="UP000033140"/>
    </source>
</evidence>
<comment type="caution">
    <text evidence="4">The sequence shown here is derived from an EMBL/GenBank/DDBJ whole genome shotgun (WGS) entry which is preliminary data.</text>
</comment>
<dbReference type="Proteomes" id="UP000033140">
    <property type="component" value="Unassembled WGS sequence"/>
</dbReference>
<dbReference type="Pfam" id="PF00857">
    <property type="entry name" value="Isochorismatase"/>
    <property type="match status" value="1"/>
</dbReference>
<protein>
    <recommendedName>
        <fullName evidence="3">Isochorismatase-like domain-containing protein</fullName>
    </recommendedName>
</protein>
<gene>
    <name evidence="4" type="ORF">G7K_5147-t1</name>
</gene>
<evidence type="ECO:0000256" key="1">
    <source>
        <dbReference type="ARBA" id="ARBA00006336"/>
    </source>
</evidence>
<name>A0A0E9NNN6_SAICN</name>
<dbReference type="AlphaFoldDB" id="A0A0E9NNN6"/>
<evidence type="ECO:0000256" key="2">
    <source>
        <dbReference type="ARBA" id="ARBA00022801"/>
    </source>
</evidence>
<reference evidence="4 5" key="2">
    <citation type="journal article" date="2014" name="J. Gen. Appl. Microbiol.">
        <title>The early diverging ascomycetous budding yeast Saitoella complicata has three histone deacetylases belonging to the Clr6, Hos2, and Rpd3 lineages.</title>
        <authorList>
            <person name="Nishida H."/>
            <person name="Matsumoto T."/>
            <person name="Kondo S."/>
            <person name="Hamamoto M."/>
            <person name="Yoshikawa H."/>
        </authorList>
    </citation>
    <scope>NUCLEOTIDE SEQUENCE [LARGE SCALE GENOMIC DNA]</scope>
    <source>
        <strain evidence="4 5">NRRL Y-17804</strain>
    </source>
</reference>
<dbReference type="InterPro" id="IPR000868">
    <property type="entry name" value="Isochorismatase-like_dom"/>
</dbReference>
<evidence type="ECO:0000313" key="4">
    <source>
        <dbReference type="EMBL" id="GAO51035.1"/>
    </source>
</evidence>
<dbReference type="Gene3D" id="3.40.50.850">
    <property type="entry name" value="Isochorismatase-like"/>
    <property type="match status" value="1"/>
</dbReference>
<dbReference type="PANTHER" id="PTHR43540">
    <property type="entry name" value="PEROXYUREIDOACRYLATE/UREIDOACRYLATE AMIDOHYDROLASE-RELATED"/>
    <property type="match status" value="1"/>
</dbReference>
<dbReference type="STRING" id="698492.A0A0E9NNN6"/>
<dbReference type="PANTHER" id="PTHR43540:SF9">
    <property type="entry name" value="FAMILY HYDROLASE, PUTATIVE (AFU_ORTHOLOGUE AFUA_2G08700)-RELATED"/>
    <property type="match status" value="1"/>
</dbReference>
<dbReference type="GO" id="GO:0016787">
    <property type="term" value="F:hydrolase activity"/>
    <property type="evidence" value="ECO:0007669"/>
    <property type="project" value="UniProtKB-KW"/>
</dbReference>
<accession>A0A0E9NNN6</accession>
<keyword evidence="5" id="KW-1185">Reference proteome</keyword>
<dbReference type="OrthoDB" id="167809at2759"/>
<reference evidence="4 5" key="3">
    <citation type="journal article" date="2015" name="Genome Announc.">
        <title>Draft Genome Sequence of the Archiascomycetous Yeast Saitoella complicata.</title>
        <authorList>
            <person name="Yamauchi K."/>
            <person name="Kondo S."/>
            <person name="Hamamoto M."/>
            <person name="Takahashi Y."/>
            <person name="Ogura Y."/>
            <person name="Hayashi T."/>
            <person name="Nishida H."/>
        </authorList>
    </citation>
    <scope>NUCLEOTIDE SEQUENCE [LARGE SCALE GENOMIC DNA]</scope>
    <source>
        <strain evidence="4 5">NRRL Y-17804</strain>
    </source>
</reference>
<proteinExistence type="inferred from homology"/>
<dbReference type="RefSeq" id="XP_019024598.1">
    <property type="nucleotide sequence ID" value="XM_019167610.1"/>
</dbReference>
<dbReference type="OMA" id="ATYEFNC"/>
<dbReference type="InterPro" id="IPR050272">
    <property type="entry name" value="Isochorismatase-like_hydrls"/>
</dbReference>
<reference evidence="4 5" key="1">
    <citation type="journal article" date="2011" name="J. Gen. Appl. Microbiol.">
        <title>Draft genome sequencing of the enigmatic yeast Saitoella complicata.</title>
        <authorList>
            <person name="Nishida H."/>
            <person name="Hamamoto M."/>
            <person name="Sugiyama J."/>
        </authorList>
    </citation>
    <scope>NUCLEOTIDE SEQUENCE [LARGE SCALE GENOMIC DNA]</scope>
    <source>
        <strain evidence="4 5">NRRL Y-17804</strain>
    </source>
</reference>
<evidence type="ECO:0000259" key="3">
    <source>
        <dbReference type="Pfam" id="PF00857"/>
    </source>
</evidence>
<sequence length="269" mass="28965">MPAETAKPFQIGTEENHWTYSSSSNTYDLTRGYPSCHPSITLRTTSQNLRIAPTRTALVVIDMQNFFISEKLERGRGGLDLIDPIKASCSALREAGGTVVWVNWGIPENLDGVPPSTLRIFSTGAHLPDAPKAAAFLGFGQELPNDLGPLLVKDSWSAALHPDLAASAHPSDIHIDKFRISAFPGTRFEDTLRARGITTLLFAGVNTDQCVMSSFMDALNAGFDPVLIDDCCATTSPEGAHSACMVNAETVLGFVTRSEWIVEAAKAKA</sequence>
<organism evidence="4 5">
    <name type="scientific">Saitoella complicata (strain BCRC 22490 / CBS 7301 / JCM 7358 / NBRC 10748 / NRRL Y-17804)</name>
    <dbReference type="NCBI Taxonomy" id="698492"/>
    <lineage>
        <taxon>Eukaryota</taxon>
        <taxon>Fungi</taxon>
        <taxon>Dikarya</taxon>
        <taxon>Ascomycota</taxon>
        <taxon>Taphrinomycotina</taxon>
        <taxon>Taphrinomycotina incertae sedis</taxon>
        <taxon>Saitoella</taxon>
    </lineage>
</organism>
<keyword evidence="2" id="KW-0378">Hydrolase</keyword>
<dbReference type="SUPFAM" id="SSF52499">
    <property type="entry name" value="Isochorismatase-like hydrolases"/>
    <property type="match status" value="1"/>
</dbReference>
<comment type="similarity">
    <text evidence="1">Belongs to the isochorismatase family.</text>
</comment>